<feature type="signal peptide" evidence="1">
    <location>
        <begin position="1"/>
        <end position="17"/>
    </location>
</feature>
<organism evidence="2 4">
    <name type="scientific">Didymodactylos carnosus</name>
    <dbReference type="NCBI Taxonomy" id="1234261"/>
    <lineage>
        <taxon>Eukaryota</taxon>
        <taxon>Metazoa</taxon>
        <taxon>Spiralia</taxon>
        <taxon>Gnathifera</taxon>
        <taxon>Rotifera</taxon>
        <taxon>Eurotatoria</taxon>
        <taxon>Bdelloidea</taxon>
        <taxon>Philodinida</taxon>
        <taxon>Philodinidae</taxon>
        <taxon>Didymodactylos</taxon>
    </lineage>
</organism>
<evidence type="ECO:0000313" key="4">
    <source>
        <dbReference type="Proteomes" id="UP000663829"/>
    </source>
</evidence>
<evidence type="ECO:0000256" key="1">
    <source>
        <dbReference type="SAM" id="SignalP"/>
    </source>
</evidence>
<dbReference type="AlphaFoldDB" id="A0A816FBF4"/>
<keyword evidence="1" id="KW-0732">Signal</keyword>
<name>A0A816FBF4_9BILA</name>
<dbReference type="Proteomes" id="UP000663829">
    <property type="component" value="Unassembled WGS sequence"/>
</dbReference>
<protein>
    <recommendedName>
        <fullName evidence="5">Transmembrane protein</fullName>
    </recommendedName>
</protein>
<feature type="non-terminal residue" evidence="2">
    <location>
        <position position="1"/>
    </location>
</feature>
<evidence type="ECO:0000313" key="2">
    <source>
        <dbReference type="EMBL" id="CAF1659575.1"/>
    </source>
</evidence>
<dbReference type="EMBL" id="CAJOBC010128593">
    <property type="protein sequence ID" value="CAF4604292.1"/>
    <property type="molecule type" value="Genomic_DNA"/>
</dbReference>
<comment type="caution">
    <text evidence="2">The sequence shown here is derived from an EMBL/GenBank/DDBJ whole genome shotgun (WGS) entry which is preliminary data.</text>
</comment>
<dbReference type="OrthoDB" id="68611at2759"/>
<sequence length="210" mass="24947">LIVAIITSIIIFPLTATLDIENRFIYGLLNLNQLYILAIHGYLSQNKILSQVSLKQCEIIQQYLCENLIMMQIRLNQVKYEPVKLIQLIFRRHRIKTINLTLYDQVELIRSFMFYVNSMIIMVNSLTFNDRQQYYSKTLKTSLIELTSIQSSVLIYMTKLKMNKNEFYQLLKELNKTFINLKSMSAVIRSQRLQIILNELQKLDQIRIKR</sequence>
<dbReference type="EMBL" id="CAJNOQ010055192">
    <property type="protein sequence ID" value="CAF1659575.1"/>
    <property type="molecule type" value="Genomic_DNA"/>
</dbReference>
<accession>A0A816FBF4</accession>
<proteinExistence type="predicted"/>
<keyword evidence="4" id="KW-1185">Reference proteome</keyword>
<evidence type="ECO:0000313" key="3">
    <source>
        <dbReference type="EMBL" id="CAF4604292.1"/>
    </source>
</evidence>
<feature type="chain" id="PRO_5036230077" description="Transmembrane protein" evidence="1">
    <location>
        <begin position="18"/>
        <end position="210"/>
    </location>
</feature>
<dbReference type="Proteomes" id="UP000681722">
    <property type="component" value="Unassembled WGS sequence"/>
</dbReference>
<reference evidence="2" key="1">
    <citation type="submission" date="2021-02" db="EMBL/GenBank/DDBJ databases">
        <authorList>
            <person name="Nowell W R."/>
        </authorList>
    </citation>
    <scope>NUCLEOTIDE SEQUENCE</scope>
</reference>
<evidence type="ECO:0008006" key="5">
    <source>
        <dbReference type="Google" id="ProtNLM"/>
    </source>
</evidence>
<gene>
    <name evidence="2" type="ORF">GPM918_LOCUS45920</name>
    <name evidence="3" type="ORF">SRO942_LOCUS48977</name>
</gene>